<dbReference type="PANTHER" id="PTHR30346">
    <property type="entry name" value="TRANSCRIPTIONAL DUAL REGULATOR HCAR-RELATED"/>
    <property type="match status" value="1"/>
</dbReference>
<evidence type="ECO:0000256" key="2">
    <source>
        <dbReference type="ARBA" id="ARBA00023015"/>
    </source>
</evidence>
<evidence type="ECO:0000313" key="6">
    <source>
        <dbReference type="EMBL" id="CCH54617.1"/>
    </source>
</evidence>
<evidence type="ECO:0000256" key="3">
    <source>
        <dbReference type="ARBA" id="ARBA00023125"/>
    </source>
</evidence>
<dbReference type="PRINTS" id="PR00039">
    <property type="entry name" value="HTHLYSR"/>
</dbReference>
<dbReference type="PROSITE" id="PS50931">
    <property type="entry name" value="HTH_LYSR"/>
    <property type="match status" value="1"/>
</dbReference>
<dbReference type="eggNOG" id="COG0583">
    <property type="taxonomic scope" value="Bacteria"/>
</dbReference>
<evidence type="ECO:0000256" key="1">
    <source>
        <dbReference type="ARBA" id="ARBA00009437"/>
    </source>
</evidence>
<dbReference type="InterPro" id="IPR005119">
    <property type="entry name" value="LysR_subst-bd"/>
</dbReference>
<dbReference type="RefSeq" id="WP_009283193.1">
    <property type="nucleotide sequence ID" value="NZ_CAIT01000007.1"/>
</dbReference>
<name>I2GL41_9BACT</name>
<dbReference type="SUPFAM" id="SSF53850">
    <property type="entry name" value="Periplasmic binding protein-like II"/>
    <property type="match status" value="1"/>
</dbReference>
<gene>
    <name evidence="6" type="primary">ynfL</name>
    <name evidence="6" type="ORF">BN8_03809</name>
</gene>
<dbReference type="EMBL" id="CAIT01000007">
    <property type="protein sequence ID" value="CCH54617.1"/>
    <property type="molecule type" value="Genomic_DNA"/>
</dbReference>
<dbReference type="InterPro" id="IPR036390">
    <property type="entry name" value="WH_DNA-bd_sf"/>
</dbReference>
<dbReference type="FunFam" id="1.10.10.10:FF:000001">
    <property type="entry name" value="LysR family transcriptional regulator"/>
    <property type="match status" value="1"/>
</dbReference>
<dbReference type="PANTHER" id="PTHR30346:SF17">
    <property type="entry name" value="LYSR FAMILY TRANSCRIPTIONAL REGULATOR"/>
    <property type="match status" value="1"/>
</dbReference>
<dbReference type="Pfam" id="PF00126">
    <property type="entry name" value="HTH_1"/>
    <property type="match status" value="1"/>
</dbReference>
<dbReference type="Pfam" id="PF03466">
    <property type="entry name" value="LysR_substrate"/>
    <property type="match status" value="1"/>
</dbReference>
<dbReference type="Proteomes" id="UP000009309">
    <property type="component" value="Unassembled WGS sequence"/>
</dbReference>
<dbReference type="GO" id="GO:0003677">
    <property type="term" value="F:DNA binding"/>
    <property type="evidence" value="ECO:0007669"/>
    <property type="project" value="UniProtKB-KW"/>
</dbReference>
<dbReference type="InterPro" id="IPR000847">
    <property type="entry name" value="LysR_HTH_N"/>
</dbReference>
<protein>
    <submittedName>
        <fullName evidence="6">Putative HTH-type transcriptional regulator ynfL</fullName>
    </submittedName>
</protein>
<dbReference type="Gene3D" id="3.40.190.10">
    <property type="entry name" value="Periplasmic binding protein-like II"/>
    <property type="match status" value="2"/>
</dbReference>
<feature type="domain" description="HTH lysR-type" evidence="5">
    <location>
        <begin position="1"/>
        <end position="58"/>
    </location>
</feature>
<accession>I2GL41</accession>
<dbReference type="InterPro" id="IPR036388">
    <property type="entry name" value="WH-like_DNA-bd_sf"/>
</dbReference>
<keyword evidence="3" id="KW-0238">DNA-binding</keyword>
<dbReference type="GO" id="GO:0003700">
    <property type="term" value="F:DNA-binding transcription factor activity"/>
    <property type="evidence" value="ECO:0007669"/>
    <property type="project" value="InterPro"/>
</dbReference>
<reference evidence="6 7" key="1">
    <citation type="journal article" date="2012" name="J. Bacteriol.">
        <title>Genome Sequence of the Filamentous Bacterium Fibrisoma limi BUZ 3T.</title>
        <authorList>
            <person name="Filippini M."/>
            <person name="Qi W."/>
            <person name="Jaenicke S."/>
            <person name="Goesmann A."/>
            <person name="Smits T.H."/>
            <person name="Bagheri H.C."/>
        </authorList>
    </citation>
    <scope>NUCLEOTIDE SEQUENCE [LARGE SCALE GENOMIC DNA]</scope>
    <source>
        <strain evidence="7">BUZ 3T</strain>
    </source>
</reference>
<evidence type="ECO:0000259" key="5">
    <source>
        <dbReference type="PROSITE" id="PS50931"/>
    </source>
</evidence>
<organism evidence="6 7">
    <name type="scientific">Fibrisoma limi BUZ 3</name>
    <dbReference type="NCBI Taxonomy" id="1185876"/>
    <lineage>
        <taxon>Bacteria</taxon>
        <taxon>Pseudomonadati</taxon>
        <taxon>Bacteroidota</taxon>
        <taxon>Cytophagia</taxon>
        <taxon>Cytophagales</taxon>
        <taxon>Spirosomataceae</taxon>
        <taxon>Fibrisoma</taxon>
    </lineage>
</organism>
<dbReference type="SUPFAM" id="SSF46785">
    <property type="entry name" value="Winged helix' DNA-binding domain"/>
    <property type="match status" value="1"/>
</dbReference>
<evidence type="ECO:0000256" key="4">
    <source>
        <dbReference type="ARBA" id="ARBA00023163"/>
    </source>
</evidence>
<comment type="similarity">
    <text evidence="1">Belongs to the LysR transcriptional regulatory family.</text>
</comment>
<keyword evidence="2" id="KW-0805">Transcription regulation</keyword>
<dbReference type="OrthoDB" id="9803735at2"/>
<keyword evidence="4" id="KW-0804">Transcription</keyword>
<sequence length="304" mass="34268">MDLYQLKHFLALAETLNYRRTAEAVFIAQPALSRQIQQLEREVGAQLFRRDKRTVTLTPAGAYLQQEARRLIEQLEQAFRKTAQIHRGEAGEIRIGHASSAMQSILPRLLATIREQTPDLRALLMETTNRFQMAALHNREIDVGFSPNVIAPADISSRIVYAENFVVILPESHPITAETFTNLSVFAHDDFILPPLPEGIGYVESIQSLCQSYGFLPHIAYESAYSSTVLRLVEAGMGISIEPASTLRGQNLRIKTIELTDVPQKAEMRMLWLTERTTELTPFLDLIDRLLDAHAQPTPARSIH</sequence>
<dbReference type="Gene3D" id="1.10.10.10">
    <property type="entry name" value="Winged helix-like DNA-binding domain superfamily/Winged helix DNA-binding domain"/>
    <property type="match status" value="1"/>
</dbReference>
<evidence type="ECO:0000313" key="7">
    <source>
        <dbReference type="Proteomes" id="UP000009309"/>
    </source>
</evidence>
<dbReference type="AlphaFoldDB" id="I2GL41"/>
<proteinExistence type="inferred from homology"/>
<keyword evidence="7" id="KW-1185">Reference proteome</keyword>
<comment type="caution">
    <text evidence="6">The sequence shown here is derived from an EMBL/GenBank/DDBJ whole genome shotgun (WGS) entry which is preliminary data.</text>
</comment>
<dbReference type="STRING" id="1185876.BN8_03809"/>
<dbReference type="GO" id="GO:0032993">
    <property type="term" value="C:protein-DNA complex"/>
    <property type="evidence" value="ECO:0007669"/>
    <property type="project" value="TreeGrafter"/>
</dbReference>